<keyword evidence="2" id="KW-1185">Reference proteome</keyword>
<evidence type="ECO:0000313" key="1">
    <source>
        <dbReference type="EMBL" id="GGJ62029.1"/>
    </source>
</evidence>
<comment type="caution">
    <text evidence="1">The sequence shown here is derived from an EMBL/GenBank/DDBJ whole genome shotgun (WGS) entry which is preliminary data.</text>
</comment>
<gene>
    <name evidence="1" type="primary">pi240</name>
    <name evidence="1" type="ORF">GCM10007111_25170</name>
</gene>
<protein>
    <recommendedName>
        <fullName evidence="3">Prophage pi2 protein 40</fullName>
    </recommendedName>
</protein>
<sequence>MEKTIVIDGKEVRFKTTAATPLRYKAQFQSDFFADLLKLAPLKKLFPKNLDVENMDVEKIQEAMRYLDFDLFYNILWSMAKTADKSIPEPLEWLDQFEVFPLKEIFPQVQDLINSNLQSSKKK</sequence>
<proteinExistence type="predicted"/>
<organism evidence="1 2">
    <name type="scientific">Virgibacillus kapii</name>
    <dbReference type="NCBI Taxonomy" id="1638645"/>
    <lineage>
        <taxon>Bacteria</taxon>
        <taxon>Bacillati</taxon>
        <taxon>Bacillota</taxon>
        <taxon>Bacilli</taxon>
        <taxon>Bacillales</taxon>
        <taxon>Bacillaceae</taxon>
        <taxon>Virgibacillus</taxon>
    </lineage>
</organism>
<dbReference type="EMBL" id="BMPN01000003">
    <property type="protein sequence ID" value="GGJ62029.1"/>
    <property type="molecule type" value="Genomic_DNA"/>
</dbReference>
<accession>A0ABQ2DNL8</accession>
<name>A0ABQ2DNL8_9BACI</name>
<evidence type="ECO:0008006" key="3">
    <source>
        <dbReference type="Google" id="ProtNLM"/>
    </source>
</evidence>
<dbReference type="Proteomes" id="UP000634435">
    <property type="component" value="Unassembled WGS sequence"/>
</dbReference>
<dbReference type="RefSeq" id="WP_188943329.1">
    <property type="nucleotide sequence ID" value="NZ_BMPN01000003.1"/>
</dbReference>
<reference evidence="2" key="1">
    <citation type="journal article" date="2019" name="Int. J. Syst. Evol. Microbiol.">
        <title>The Global Catalogue of Microorganisms (GCM) 10K type strain sequencing project: providing services to taxonomists for standard genome sequencing and annotation.</title>
        <authorList>
            <consortium name="The Broad Institute Genomics Platform"/>
            <consortium name="The Broad Institute Genome Sequencing Center for Infectious Disease"/>
            <person name="Wu L."/>
            <person name="Ma J."/>
        </authorList>
    </citation>
    <scope>NUCLEOTIDE SEQUENCE [LARGE SCALE GENOMIC DNA]</scope>
    <source>
        <strain evidence="2">JCM 30071</strain>
    </source>
</reference>
<evidence type="ECO:0000313" key="2">
    <source>
        <dbReference type="Proteomes" id="UP000634435"/>
    </source>
</evidence>